<proteinExistence type="predicted"/>
<reference evidence="3" key="1">
    <citation type="journal article" date="2017" name="Front. Plant Sci.">
        <title>Climate Clever Clovers: New Paradigm to Reduce the Environmental Footprint of Ruminants by Breeding Low Methanogenic Forages Utilizing Haplotype Variation.</title>
        <authorList>
            <person name="Kaur P."/>
            <person name="Appels R."/>
            <person name="Bayer P.E."/>
            <person name="Keeble-Gagnere G."/>
            <person name="Wang J."/>
            <person name="Hirakawa H."/>
            <person name="Shirasawa K."/>
            <person name="Vercoe P."/>
            <person name="Stefanova K."/>
            <person name="Durmic Z."/>
            <person name="Nichols P."/>
            <person name="Revell C."/>
            <person name="Isobe S.N."/>
            <person name="Edwards D."/>
            <person name="Erskine W."/>
        </authorList>
    </citation>
    <scope>NUCLEOTIDE SEQUENCE [LARGE SCALE GENOMIC DNA]</scope>
    <source>
        <strain evidence="3">cv. Daliak</strain>
    </source>
</reference>
<keyword evidence="3" id="KW-1185">Reference proteome</keyword>
<name>A0A2Z6NAB7_TRISU</name>
<dbReference type="EMBL" id="DF973820">
    <property type="protein sequence ID" value="GAU40671.1"/>
    <property type="molecule type" value="Genomic_DNA"/>
</dbReference>
<gene>
    <name evidence="2" type="ORF">TSUD_397840</name>
</gene>
<feature type="compositionally biased region" description="Polar residues" evidence="1">
    <location>
        <begin position="57"/>
        <end position="68"/>
    </location>
</feature>
<feature type="region of interest" description="Disordered" evidence="1">
    <location>
        <begin position="330"/>
        <end position="349"/>
    </location>
</feature>
<feature type="region of interest" description="Disordered" evidence="1">
    <location>
        <begin position="27"/>
        <end position="75"/>
    </location>
</feature>
<sequence length="349" mass="38968">MAEILSCSLSEGWRLLGNQVRRFWPASERQRPKPETQFARSPDARLARNTERREQRGSCSFSLSQPNERGNEGEVAVKATWDSKAKDLLRNIMSRAREKVPTKPAWITKKVWAQLRAMWEDEDYVTLRCVASSNRHSETGGSLHTQGSKNQLKHELELHKRLGRIPHEGEVFKKCHTRKGTQTFVDKRSSDAYSCGVCFGLGDTFVNLCSQAESQPSESSNNESGTQPKPIDYDTLMIEAVGGRNAKGIVYGLSLDERNLTHGSTSTSNRYSNYADIARGMSGEVEARLRQKIADQQQTINTILARQNKMFAAFAKHIDLDLMDLDEDDPSVGNGTLGSNANDGTNADE</sequence>
<dbReference type="InterPro" id="IPR004252">
    <property type="entry name" value="Probable_transposase_24"/>
</dbReference>
<dbReference type="Pfam" id="PF03004">
    <property type="entry name" value="Transposase_24"/>
    <property type="match status" value="1"/>
</dbReference>
<dbReference type="Proteomes" id="UP000242715">
    <property type="component" value="Unassembled WGS sequence"/>
</dbReference>
<accession>A0A2Z6NAB7</accession>
<dbReference type="OrthoDB" id="1420050at2759"/>
<feature type="compositionally biased region" description="Basic and acidic residues" evidence="1">
    <location>
        <begin position="42"/>
        <end position="56"/>
    </location>
</feature>
<evidence type="ECO:0000313" key="2">
    <source>
        <dbReference type="EMBL" id="GAU40671.1"/>
    </source>
</evidence>
<evidence type="ECO:0000256" key="1">
    <source>
        <dbReference type="SAM" id="MobiDB-lite"/>
    </source>
</evidence>
<protein>
    <submittedName>
        <fullName evidence="2">Uncharacterized protein</fullName>
    </submittedName>
</protein>
<feature type="compositionally biased region" description="Polar residues" evidence="1">
    <location>
        <begin position="333"/>
        <end position="349"/>
    </location>
</feature>
<dbReference type="AlphaFoldDB" id="A0A2Z6NAB7"/>
<organism evidence="2 3">
    <name type="scientific">Trifolium subterraneum</name>
    <name type="common">Subterranean clover</name>
    <dbReference type="NCBI Taxonomy" id="3900"/>
    <lineage>
        <taxon>Eukaryota</taxon>
        <taxon>Viridiplantae</taxon>
        <taxon>Streptophyta</taxon>
        <taxon>Embryophyta</taxon>
        <taxon>Tracheophyta</taxon>
        <taxon>Spermatophyta</taxon>
        <taxon>Magnoliopsida</taxon>
        <taxon>eudicotyledons</taxon>
        <taxon>Gunneridae</taxon>
        <taxon>Pentapetalae</taxon>
        <taxon>rosids</taxon>
        <taxon>fabids</taxon>
        <taxon>Fabales</taxon>
        <taxon>Fabaceae</taxon>
        <taxon>Papilionoideae</taxon>
        <taxon>50 kb inversion clade</taxon>
        <taxon>NPAAA clade</taxon>
        <taxon>Hologalegina</taxon>
        <taxon>IRL clade</taxon>
        <taxon>Trifolieae</taxon>
        <taxon>Trifolium</taxon>
    </lineage>
</organism>
<evidence type="ECO:0000313" key="3">
    <source>
        <dbReference type="Proteomes" id="UP000242715"/>
    </source>
</evidence>